<reference evidence="2" key="1">
    <citation type="submission" date="2021-06" db="EMBL/GenBank/DDBJ databases">
        <title>Comparative genomics, transcriptomics and evolutionary studies reveal genomic signatures of adaptation to plant cell wall in hemibiotrophic fungi.</title>
        <authorList>
            <consortium name="DOE Joint Genome Institute"/>
            <person name="Baroncelli R."/>
            <person name="Diaz J.F."/>
            <person name="Benocci T."/>
            <person name="Peng M."/>
            <person name="Battaglia E."/>
            <person name="Haridas S."/>
            <person name="Andreopoulos W."/>
            <person name="Labutti K."/>
            <person name="Pangilinan J."/>
            <person name="Floch G.L."/>
            <person name="Makela M.R."/>
            <person name="Henrissat B."/>
            <person name="Grigoriev I.V."/>
            <person name="Crouch J.A."/>
            <person name="De Vries R.P."/>
            <person name="Sukno S.A."/>
            <person name="Thon M.R."/>
        </authorList>
    </citation>
    <scope>NUCLEOTIDE SEQUENCE</scope>
    <source>
        <strain evidence="2">CBS 102054</strain>
    </source>
</reference>
<evidence type="ECO:0000313" key="2">
    <source>
        <dbReference type="EMBL" id="KAK1639081.1"/>
    </source>
</evidence>
<proteinExistence type="predicted"/>
<feature type="region of interest" description="Disordered" evidence="1">
    <location>
        <begin position="72"/>
        <end position="91"/>
    </location>
</feature>
<dbReference type="AlphaFoldDB" id="A0AAI9ZWC1"/>
<gene>
    <name evidence="2" type="ORF">BDP81DRAFT_423388</name>
</gene>
<organism evidence="2 3">
    <name type="scientific">Colletotrichum phormii</name>
    <dbReference type="NCBI Taxonomy" id="359342"/>
    <lineage>
        <taxon>Eukaryota</taxon>
        <taxon>Fungi</taxon>
        <taxon>Dikarya</taxon>
        <taxon>Ascomycota</taxon>
        <taxon>Pezizomycotina</taxon>
        <taxon>Sordariomycetes</taxon>
        <taxon>Hypocreomycetidae</taxon>
        <taxon>Glomerellales</taxon>
        <taxon>Glomerellaceae</taxon>
        <taxon>Colletotrichum</taxon>
        <taxon>Colletotrichum acutatum species complex</taxon>
    </lineage>
</organism>
<comment type="caution">
    <text evidence="2">The sequence shown here is derived from an EMBL/GenBank/DDBJ whole genome shotgun (WGS) entry which is preliminary data.</text>
</comment>
<accession>A0AAI9ZWC1</accession>
<dbReference type="Proteomes" id="UP001243989">
    <property type="component" value="Unassembled WGS sequence"/>
</dbReference>
<sequence length="163" mass="18254">MRCLTRDTGNRREDVTPSIHTLITAYLPAFALTLLSTWKVFVLNLEGIHPQPALDNATNYCLTTWQEQDGQSNRGRSLAVQEKKSHGKKASNHAKMLEGKLDGMMPIKPGAIRAVPPSRDEKALMNEGLQKHISSQPRYCVWVNVPRNVFSTLVDTGCAHCEW</sequence>
<evidence type="ECO:0000313" key="3">
    <source>
        <dbReference type="Proteomes" id="UP001243989"/>
    </source>
</evidence>
<dbReference type="RefSeq" id="XP_060447688.1">
    <property type="nucleotide sequence ID" value="XM_060590067.1"/>
</dbReference>
<protein>
    <submittedName>
        <fullName evidence="2">Uncharacterized protein</fullName>
    </submittedName>
</protein>
<evidence type="ECO:0000256" key="1">
    <source>
        <dbReference type="SAM" id="MobiDB-lite"/>
    </source>
</evidence>
<name>A0AAI9ZWC1_9PEZI</name>
<dbReference type="EMBL" id="JAHMHQ010000006">
    <property type="protein sequence ID" value="KAK1639081.1"/>
    <property type="molecule type" value="Genomic_DNA"/>
</dbReference>
<keyword evidence="3" id="KW-1185">Reference proteome</keyword>
<dbReference type="GeneID" id="85474929"/>